<comment type="caution">
    <text evidence="3">The sequence shown here is derived from an EMBL/GenBank/DDBJ whole genome shotgun (WGS) entry which is preliminary data.</text>
</comment>
<dbReference type="GO" id="GO:0003677">
    <property type="term" value="F:DNA binding"/>
    <property type="evidence" value="ECO:0007669"/>
    <property type="project" value="InterPro"/>
</dbReference>
<dbReference type="Gene3D" id="1.10.10.2590">
    <property type="entry name" value="BEN domain"/>
    <property type="match status" value="1"/>
</dbReference>
<reference evidence="4" key="1">
    <citation type="journal article" date="2017" name="bioRxiv">
        <title>Comparative analysis of the genomes of Stylophora pistillata and Acropora digitifera provides evidence for extensive differences between species of corals.</title>
        <authorList>
            <person name="Voolstra C.R."/>
            <person name="Li Y."/>
            <person name="Liew Y.J."/>
            <person name="Baumgarten S."/>
            <person name="Zoccola D."/>
            <person name="Flot J.-F."/>
            <person name="Tambutte S."/>
            <person name="Allemand D."/>
            <person name="Aranda M."/>
        </authorList>
    </citation>
    <scope>NUCLEOTIDE SEQUENCE [LARGE SCALE GENOMIC DNA]</scope>
</reference>
<dbReference type="SMART" id="SM01025">
    <property type="entry name" value="BEN"/>
    <property type="match status" value="1"/>
</dbReference>
<evidence type="ECO:0000313" key="4">
    <source>
        <dbReference type="Proteomes" id="UP000225706"/>
    </source>
</evidence>
<name>A0A2B4S3Q2_STYPI</name>
<organism evidence="3 4">
    <name type="scientific">Stylophora pistillata</name>
    <name type="common">Smooth cauliflower coral</name>
    <dbReference type="NCBI Taxonomy" id="50429"/>
    <lineage>
        <taxon>Eukaryota</taxon>
        <taxon>Metazoa</taxon>
        <taxon>Cnidaria</taxon>
        <taxon>Anthozoa</taxon>
        <taxon>Hexacorallia</taxon>
        <taxon>Scleractinia</taxon>
        <taxon>Astrocoeniina</taxon>
        <taxon>Pocilloporidae</taxon>
        <taxon>Stylophora</taxon>
    </lineage>
</organism>
<gene>
    <name evidence="3" type="ORF">AWC38_SpisGene12256</name>
</gene>
<dbReference type="OrthoDB" id="6016459at2759"/>
<feature type="domain" description="BEN" evidence="2">
    <location>
        <begin position="279"/>
        <end position="397"/>
    </location>
</feature>
<feature type="compositionally biased region" description="Low complexity" evidence="1">
    <location>
        <begin position="176"/>
        <end position="192"/>
    </location>
</feature>
<feature type="region of interest" description="Disordered" evidence="1">
    <location>
        <begin position="164"/>
        <end position="192"/>
    </location>
</feature>
<accession>A0A2B4S3Q2</accession>
<evidence type="ECO:0000256" key="1">
    <source>
        <dbReference type="SAM" id="MobiDB-lite"/>
    </source>
</evidence>
<dbReference type="PROSITE" id="PS51457">
    <property type="entry name" value="BEN"/>
    <property type="match status" value="1"/>
</dbReference>
<evidence type="ECO:0000259" key="2">
    <source>
        <dbReference type="PROSITE" id="PS51457"/>
    </source>
</evidence>
<protein>
    <recommendedName>
        <fullName evidence="2">BEN domain-containing protein</fullName>
    </recommendedName>
</protein>
<keyword evidence="4" id="KW-1185">Reference proteome</keyword>
<dbReference type="EMBL" id="LSMT01000215">
    <property type="protein sequence ID" value="PFX23188.1"/>
    <property type="molecule type" value="Genomic_DNA"/>
</dbReference>
<dbReference type="InterPro" id="IPR018379">
    <property type="entry name" value="BEN_domain"/>
</dbReference>
<evidence type="ECO:0000313" key="3">
    <source>
        <dbReference type="EMBL" id="PFX23188.1"/>
    </source>
</evidence>
<dbReference type="AlphaFoldDB" id="A0A2B4S3Q2"/>
<feature type="region of interest" description="Disordered" evidence="1">
    <location>
        <begin position="90"/>
        <end position="141"/>
    </location>
</feature>
<sequence length="404" mass="45633">MRDKKAPCRFTDDLEHYLVVFKEDDIKKIFGAEELRKCGERVKGASCEALWKDSNHTDWYPAFIVDIGDLEYLKSVQLGRQKLQKVQKKKLPAASSTNKKAAVSAKKRKRPAVQKLQDVESECEDEQKRRKTLNNDAKAKKAANAKALKEALLKRRLEQAKVFDIPPNDNYDSDIESQQPLSESESESQSLSDIECVDDVGDFEHFTSTTLRKQVPHSFDTFCKSKEKEKKGIHSTERIQTENSCGCQESILLREENAKLKRQVKDLQLKISEQSVIQETDEKPLAGVISSVLAGKHKMEEVVTGSMVYWYPSQRLNALAEGKTIGSMTSYLLDVFFSNETMSVSNLNGGGYCGYKQLCPKTVHAITAVVQSQFKDSKVALVRKTIQDKCTGCRRGISKREEEC</sequence>
<dbReference type="Proteomes" id="UP000225706">
    <property type="component" value="Unassembled WGS sequence"/>
</dbReference>
<proteinExistence type="predicted"/>